<feature type="transmembrane region" description="Helical" evidence="6">
    <location>
        <begin position="267"/>
        <end position="284"/>
    </location>
</feature>
<reference evidence="9 10" key="1">
    <citation type="submission" date="2018-04" db="EMBL/GenBank/DDBJ databases">
        <authorList>
            <person name="Vogel A."/>
        </authorList>
    </citation>
    <scope>NUCLEOTIDE SEQUENCE [LARGE SCALE GENOMIC DNA]</scope>
</reference>
<evidence type="ECO:0000259" key="7">
    <source>
        <dbReference type="Pfam" id="PF06814"/>
    </source>
</evidence>
<sequence length="440" mass="49437">MRRMKYFLGHARLGGRRGDVMNGNFWSDTVNGDPSRRPLPRDLVAGEVRHTEIRADDRAAIPLNAFFFTRGGELELNITRLAVLPVPDRASLSKIGFVLLPPDSWNDLSFGIPERNATCALEYPGAFKVLTLDQIPKSAQWNLLRPAPAKDSQYTLVFANCLGVKVSMNLRSAMYNRLESGGGGGGATVSYLMAGPILPQALNLYCEALQKWHIDRSGSPTMWLDALFYASSLLRAISFYTAVLVIGCTQWQILRPRFRLRARDKGVLAILVSLQLVANAARVMSDKAAGLYGETWWLPVFAFVNCVSLWLLVFSLWSALRNLLTVRTHKRATVVLKKYELFRHYFTVVVVYILFGPILEYLLLVFAAASSSEYYWLISVALESVTLAFYAYTGYLFAPRKNSPHHHHIQCLLREEDEEAAAAIRLGEEEDDYATLFSLV</sequence>
<comment type="subcellular location">
    <subcellularLocation>
        <location evidence="1">Membrane</location>
        <topology evidence="1">Multi-pass membrane protein</topology>
    </subcellularLocation>
</comment>
<evidence type="ECO:0000256" key="4">
    <source>
        <dbReference type="ARBA" id="ARBA00022989"/>
    </source>
</evidence>
<dbReference type="InterPro" id="IPR053937">
    <property type="entry name" value="GOST_TM"/>
</dbReference>
<accession>A0A484K5W9</accession>
<name>A0A484K5W9_9ASTE</name>
<feature type="domain" description="GOST seven transmembrane" evidence="7">
    <location>
        <begin position="213"/>
        <end position="403"/>
    </location>
</feature>
<evidence type="ECO:0000256" key="2">
    <source>
        <dbReference type="ARBA" id="ARBA00022692"/>
    </source>
</evidence>
<evidence type="ECO:0000313" key="10">
    <source>
        <dbReference type="Proteomes" id="UP000595140"/>
    </source>
</evidence>
<dbReference type="AlphaFoldDB" id="A0A484K5W9"/>
<dbReference type="InterPro" id="IPR009637">
    <property type="entry name" value="GPR107/GPR108-like"/>
</dbReference>
<evidence type="ECO:0000256" key="6">
    <source>
        <dbReference type="SAM" id="Phobius"/>
    </source>
</evidence>
<organism evidence="9 10">
    <name type="scientific">Cuscuta campestris</name>
    <dbReference type="NCBI Taxonomy" id="132261"/>
    <lineage>
        <taxon>Eukaryota</taxon>
        <taxon>Viridiplantae</taxon>
        <taxon>Streptophyta</taxon>
        <taxon>Embryophyta</taxon>
        <taxon>Tracheophyta</taxon>
        <taxon>Spermatophyta</taxon>
        <taxon>Magnoliopsida</taxon>
        <taxon>eudicotyledons</taxon>
        <taxon>Gunneridae</taxon>
        <taxon>Pentapetalae</taxon>
        <taxon>asterids</taxon>
        <taxon>lamiids</taxon>
        <taxon>Solanales</taxon>
        <taxon>Convolvulaceae</taxon>
        <taxon>Cuscuteae</taxon>
        <taxon>Cuscuta</taxon>
        <taxon>Cuscuta subgen. Grammica</taxon>
        <taxon>Cuscuta sect. Cleistogrammica</taxon>
    </lineage>
</organism>
<dbReference type="PANTHER" id="PTHR21229">
    <property type="entry name" value="LUNG SEVEN TRANSMEMBRANE RECEPTOR"/>
    <property type="match status" value="1"/>
</dbReference>
<evidence type="ECO:0000256" key="3">
    <source>
        <dbReference type="ARBA" id="ARBA00022729"/>
    </source>
</evidence>
<evidence type="ECO:0000256" key="5">
    <source>
        <dbReference type="ARBA" id="ARBA00023136"/>
    </source>
</evidence>
<proteinExistence type="predicted"/>
<gene>
    <name evidence="9" type="ORF">CCAM_LOCUS463</name>
</gene>
<dbReference type="GO" id="GO:0005794">
    <property type="term" value="C:Golgi apparatus"/>
    <property type="evidence" value="ECO:0007669"/>
    <property type="project" value="TreeGrafter"/>
</dbReference>
<evidence type="ECO:0000259" key="8">
    <source>
        <dbReference type="Pfam" id="PF21904"/>
    </source>
</evidence>
<feature type="transmembrane region" description="Helical" evidence="6">
    <location>
        <begin position="296"/>
        <end position="320"/>
    </location>
</feature>
<dbReference type="Pfam" id="PF21904">
    <property type="entry name" value="CAND6-7_N"/>
    <property type="match status" value="1"/>
</dbReference>
<keyword evidence="2 6" id="KW-0812">Transmembrane</keyword>
<evidence type="ECO:0000256" key="1">
    <source>
        <dbReference type="ARBA" id="ARBA00004141"/>
    </source>
</evidence>
<keyword evidence="3" id="KW-0732">Signal</keyword>
<feature type="transmembrane region" description="Helical" evidence="6">
    <location>
        <begin position="226"/>
        <end position="246"/>
    </location>
</feature>
<feature type="domain" description="CAND6/7 N-terminal" evidence="8">
    <location>
        <begin position="52"/>
        <end position="176"/>
    </location>
</feature>
<dbReference type="InterPro" id="IPR054103">
    <property type="entry name" value="CAND6-7_N"/>
</dbReference>
<keyword evidence="10" id="KW-1185">Reference proteome</keyword>
<feature type="transmembrane region" description="Helical" evidence="6">
    <location>
        <begin position="341"/>
        <end position="368"/>
    </location>
</feature>
<dbReference type="GO" id="GO:0016020">
    <property type="term" value="C:membrane"/>
    <property type="evidence" value="ECO:0007669"/>
    <property type="project" value="UniProtKB-SubCell"/>
</dbReference>
<dbReference type="EMBL" id="OOIL02000001">
    <property type="protein sequence ID" value="VFQ58687.1"/>
    <property type="molecule type" value="Genomic_DNA"/>
</dbReference>
<feature type="transmembrane region" description="Helical" evidence="6">
    <location>
        <begin position="374"/>
        <end position="398"/>
    </location>
</feature>
<protein>
    <submittedName>
        <fullName evidence="9">Uncharacterized protein</fullName>
    </submittedName>
</protein>
<dbReference type="Proteomes" id="UP000595140">
    <property type="component" value="Unassembled WGS sequence"/>
</dbReference>
<dbReference type="PANTHER" id="PTHR21229:SF22">
    <property type="entry name" value="DBJ|BAA84809.1"/>
    <property type="match status" value="1"/>
</dbReference>
<keyword evidence="5 6" id="KW-0472">Membrane</keyword>
<evidence type="ECO:0000313" key="9">
    <source>
        <dbReference type="EMBL" id="VFQ58687.1"/>
    </source>
</evidence>
<keyword evidence="4 6" id="KW-1133">Transmembrane helix</keyword>
<dbReference type="Pfam" id="PF06814">
    <property type="entry name" value="GOST_TM"/>
    <property type="match status" value="1"/>
</dbReference>